<protein>
    <submittedName>
        <fullName evidence="2">Transposase IS4 family protein</fullName>
    </submittedName>
</protein>
<dbReference type="PANTHER" id="PTHR30007:SF0">
    <property type="entry name" value="TRANSPOSASE"/>
    <property type="match status" value="1"/>
</dbReference>
<name>A0A1C3NZH7_9ACTN</name>
<gene>
    <name evidence="2" type="ORF">FDG2_3285</name>
</gene>
<organism evidence="2 3">
    <name type="scientific">Candidatus Protofrankia californiensis</name>
    <dbReference type="NCBI Taxonomy" id="1839754"/>
    <lineage>
        <taxon>Bacteria</taxon>
        <taxon>Bacillati</taxon>
        <taxon>Actinomycetota</taxon>
        <taxon>Actinomycetes</taxon>
        <taxon>Frankiales</taxon>
        <taxon>Frankiaceae</taxon>
        <taxon>Protofrankia</taxon>
    </lineage>
</organism>
<evidence type="ECO:0000313" key="2">
    <source>
        <dbReference type="EMBL" id="SBW22898.1"/>
    </source>
</evidence>
<dbReference type="EMBL" id="FLUV01001385">
    <property type="protein sequence ID" value="SBW22898.1"/>
    <property type="molecule type" value="Genomic_DNA"/>
</dbReference>
<dbReference type="AlphaFoldDB" id="A0A1C3NZH7"/>
<evidence type="ECO:0000259" key="1">
    <source>
        <dbReference type="Pfam" id="PF13340"/>
    </source>
</evidence>
<accession>A0A1C3NZH7</accession>
<dbReference type="Proteomes" id="UP000199013">
    <property type="component" value="Unassembled WGS sequence"/>
</dbReference>
<dbReference type="Pfam" id="PF13340">
    <property type="entry name" value="DUF4096"/>
    <property type="match status" value="1"/>
</dbReference>
<feature type="domain" description="Insertion element IS402-like" evidence="1">
    <location>
        <begin position="13"/>
        <end position="86"/>
    </location>
</feature>
<proteinExistence type="predicted"/>
<dbReference type="InterPro" id="IPR025161">
    <property type="entry name" value="IS402-like_dom"/>
</dbReference>
<dbReference type="PANTHER" id="PTHR30007">
    <property type="entry name" value="PHP DOMAIN PROTEIN"/>
    <property type="match status" value="1"/>
</dbReference>
<keyword evidence="3" id="KW-1185">Reference proteome</keyword>
<reference evidence="3" key="1">
    <citation type="submission" date="2016-02" db="EMBL/GenBank/DDBJ databases">
        <authorList>
            <person name="Wibberg D."/>
        </authorList>
    </citation>
    <scope>NUCLEOTIDE SEQUENCE [LARGE SCALE GENOMIC DNA]</scope>
</reference>
<evidence type="ECO:0000313" key="3">
    <source>
        <dbReference type="Proteomes" id="UP000199013"/>
    </source>
</evidence>
<sequence length="88" mass="10472">MPRPRRYRYPSDLTDAQWALVEPLMPPAASIGRREKHDRRDLVDAILYVVRNGCAWRALPSDYPPWQTVYYYFARWHDLGVTERVHDA</sequence>